<proteinExistence type="predicted"/>
<gene>
    <name evidence="1" type="ORF">Pint_23423</name>
</gene>
<reference evidence="2" key="1">
    <citation type="journal article" date="2023" name="G3 (Bethesda)">
        <title>Genome assembly and association tests identify interacting loci associated with vigor, precocity, and sex in interspecific pistachio rootstocks.</title>
        <authorList>
            <person name="Palmer W."/>
            <person name="Jacygrad E."/>
            <person name="Sagayaradj S."/>
            <person name="Cavanaugh K."/>
            <person name="Han R."/>
            <person name="Bertier L."/>
            <person name="Beede B."/>
            <person name="Kafkas S."/>
            <person name="Golino D."/>
            <person name="Preece J."/>
            <person name="Michelmore R."/>
        </authorList>
    </citation>
    <scope>NUCLEOTIDE SEQUENCE [LARGE SCALE GENOMIC DNA]</scope>
</reference>
<accession>A0ACC0YMI6</accession>
<sequence length="87" mass="9183">MAKASSTTGSFILLCFTVSCLIVNLKVPGAEALVFFPCKSDEDCKFIRCGKISAHCSKGQCSCRVISAADTVSASAYCKTTADCKKD</sequence>
<keyword evidence="2" id="KW-1185">Reference proteome</keyword>
<evidence type="ECO:0000313" key="2">
    <source>
        <dbReference type="Proteomes" id="UP001163603"/>
    </source>
</evidence>
<comment type="caution">
    <text evidence="1">The sequence shown here is derived from an EMBL/GenBank/DDBJ whole genome shotgun (WGS) entry which is preliminary data.</text>
</comment>
<name>A0ACC0YMI6_9ROSI</name>
<dbReference type="Proteomes" id="UP001163603">
    <property type="component" value="Chromosome 6"/>
</dbReference>
<protein>
    <submittedName>
        <fullName evidence="1">Uncharacterized protein</fullName>
    </submittedName>
</protein>
<dbReference type="EMBL" id="CM047741">
    <property type="protein sequence ID" value="KAJ0038658.1"/>
    <property type="molecule type" value="Genomic_DNA"/>
</dbReference>
<evidence type="ECO:0000313" key="1">
    <source>
        <dbReference type="EMBL" id="KAJ0038658.1"/>
    </source>
</evidence>
<organism evidence="1 2">
    <name type="scientific">Pistacia integerrima</name>
    <dbReference type="NCBI Taxonomy" id="434235"/>
    <lineage>
        <taxon>Eukaryota</taxon>
        <taxon>Viridiplantae</taxon>
        <taxon>Streptophyta</taxon>
        <taxon>Embryophyta</taxon>
        <taxon>Tracheophyta</taxon>
        <taxon>Spermatophyta</taxon>
        <taxon>Magnoliopsida</taxon>
        <taxon>eudicotyledons</taxon>
        <taxon>Gunneridae</taxon>
        <taxon>Pentapetalae</taxon>
        <taxon>rosids</taxon>
        <taxon>malvids</taxon>
        <taxon>Sapindales</taxon>
        <taxon>Anacardiaceae</taxon>
        <taxon>Pistacia</taxon>
    </lineage>
</organism>